<dbReference type="SUPFAM" id="SSF51395">
    <property type="entry name" value="FMN-linked oxidoreductases"/>
    <property type="match status" value="1"/>
</dbReference>
<dbReference type="RefSeq" id="WP_145172192.1">
    <property type="nucleotide sequence ID" value="NZ_CP036525.1"/>
</dbReference>
<dbReference type="Proteomes" id="UP000318538">
    <property type="component" value="Chromosome"/>
</dbReference>
<dbReference type="PANTHER" id="PTHR43656">
    <property type="entry name" value="BINDING OXIDOREDUCTASE, PUTATIVE (AFU_ORTHOLOGUE AFUA_2G08260)-RELATED"/>
    <property type="match status" value="1"/>
</dbReference>
<dbReference type="Pfam" id="PF00724">
    <property type="entry name" value="Oxidored_FMN"/>
    <property type="match status" value="1"/>
</dbReference>
<dbReference type="OrthoDB" id="9772736at2"/>
<dbReference type="GO" id="GO:0003959">
    <property type="term" value="F:NADPH dehydrogenase activity"/>
    <property type="evidence" value="ECO:0007669"/>
    <property type="project" value="UniProtKB-EC"/>
</dbReference>
<dbReference type="GO" id="GO:0010181">
    <property type="term" value="F:FMN binding"/>
    <property type="evidence" value="ECO:0007669"/>
    <property type="project" value="InterPro"/>
</dbReference>
<dbReference type="EMBL" id="CP036525">
    <property type="protein sequence ID" value="QDT05867.1"/>
    <property type="molecule type" value="Genomic_DNA"/>
</dbReference>
<keyword evidence="5" id="KW-1185">Reference proteome</keyword>
<dbReference type="EC" id="1.6.99.1" evidence="4"/>
<evidence type="ECO:0000313" key="4">
    <source>
        <dbReference type="EMBL" id="QDT05867.1"/>
    </source>
</evidence>
<protein>
    <submittedName>
        <fullName evidence="4">NADPH dehydrogenase</fullName>
        <ecNumber evidence="4">1.6.99.1</ecNumber>
    </submittedName>
</protein>
<organism evidence="4 5">
    <name type="scientific">Rubripirellula lacrimiformis</name>
    <dbReference type="NCBI Taxonomy" id="1930273"/>
    <lineage>
        <taxon>Bacteria</taxon>
        <taxon>Pseudomonadati</taxon>
        <taxon>Planctomycetota</taxon>
        <taxon>Planctomycetia</taxon>
        <taxon>Pirellulales</taxon>
        <taxon>Pirellulaceae</taxon>
        <taxon>Rubripirellula</taxon>
    </lineage>
</organism>
<feature type="domain" description="NADH:flavin oxidoreductase/NADH oxidase N-terminal" evidence="3">
    <location>
        <begin position="42"/>
        <end position="272"/>
    </location>
</feature>
<dbReference type="InterPro" id="IPR013785">
    <property type="entry name" value="Aldolase_TIM"/>
</dbReference>
<keyword evidence="1" id="KW-0285">Flavoprotein</keyword>
<keyword evidence="2 4" id="KW-0560">Oxidoreductase</keyword>
<dbReference type="KEGG" id="rlc:K227x_42720"/>
<reference evidence="4 5" key="1">
    <citation type="submission" date="2019-02" db="EMBL/GenBank/DDBJ databases">
        <title>Deep-cultivation of Planctomycetes and their phenomic and genomic characterization uncovers novel biology.</title>
        <authorList>
            <person name="Wiegand S."/>
            <person name="Jogler M."/>
            <person name="Boedeker C."/>
            <person name="Pinto D."/>
            <person name="Vollmers J."/>
            <person name="Rivas-Marin E."/>
            <person name="Kohn T."/>
            <person name="Peeters S.H."/>
            <person name="Heuer A."/>
            <person name="Rast P."/>
            <person name="Oberbeckmann S."/>
            <person name="Bunk B."/>
            <person name="Jeske O."/>
            <person name="Meyerdierks A."/>
            <person name="Storesund J.E."/>
            <person name="Kallscheuer N."/>
            <person name="Luecker S."/>
            <person name="Lage O.M."/>
            <person name="Pohl T."/>
            <person name="Merkel B.J."/>
            <person name="Hornburger P."/>
            <person name="Mueller R.-W."/>
            <person name="Bruemmer F."/>
            <person name="Labrenz M."/>
            <person name="Spormann A.M."/>
            <person name="Op den Camp H."/>
            <person name="Overmann J."/>
            <person name="Amann R."/>
            <person name="Jetten M.S.M."/>
            <person name="Mascher T."/>
            <person name="Medema M.H."/>
            <person name="Devos D.P."/>
            <person name="Kaster A.-K."/>
            <person name="Ovreas L."/>
            <person name="Rohde M."/>
            <person name="Galperin M.Y."/>
            <person name="Jogler C."/>
        </authorList>
    </citation>
    <scope>NUCLEOTIDE SEQUENCE [LARGE SCALE GENOMIC DNA]</scope>
    <source>
        <strain evidence="4 5">K22_7</strain>
    </source>
</reference>
<proteinExistence type="predicted"/>
<dbReference type="Gene3D" id="3.20.20.70">
    <property type="entry name" value="Aldolase class I"/>
    <property type="match status" value="1"/>
</dbReference>
<dbReference type="PANTHER" id="PTHR43656:SF2">
    <property type="entry name" value="BINDING OXIDOREDUCTASE, PUTATIVE (AFU_ORTHOLOGUE AFUA_2G08260)-RELATED"/>
    <property type="match status" value="1"/>
</dbReference>
<gene>
    <name evidence="4" type="primary">namA_2</name>
    <name evidence="4" type="ORF">K227x_42720</name>
</gene>
<dbReference type="InterPro" id="IPR001155">
    <property type="entry name" value="OxRdtase_FMN_N"/>
</dbReference>
<evidence type="ECO:0000256" key="1">
    <source>
        <dbReference type="ARBA" id="ARBA00022630"/>
    </source>
</evidence>
<dbReference type="InterPro" id="IPR051799">
    <property type="entry name" value="NADH_flavin_oxidoreductase"/>
</dbReference>
<evidence type="ECO:0000313" key="5">
    <source>
        <dbReference type="Proteomes" id="UP000318538"/>
    </source>
</evidence>
<dbReference type="AlphaFoldDB" id="A0A517NFH1"/>
<evidence type="ECO:0000256" key="2">
    <source>
        <dbReference type="ARBA" id="ARBA00023002"/>
    </source>
</evidence>
<evidence type="ECO:0000259" key="3">
    <source>
        <dbReference type="Pfam" id="PF00724"/>
    </source>
</evidence>
<name>A0A517NFH1_9BACT</name>
<sequence>MTVYPRMASFKSHTDFTDHLASIQAELPFDVQMQSGPDSPLAAPMDVDGVKVGNRFCILPMEGWDGTTDGAPTDLTRRRWRNFGISGAKWMWGGEAVAVRHDGRANPNQLLMTEENLSAIAGLREELVRAHAERFGTTDDLFVGLQLTHSGRWAKPNEKMTPEPRTAQRNSVLDARVKVTDDSAVISDDELRRLIDDFIVAAVRAEKAGFTFVDVKHCHGYLGHELLSGVDRAGDFGGSFENRTRFVREIVAGIAAAAPSLKMGVRLSIYDFMPFHPGDDERIGVPVPGADPRLSWGCGPTGLEVDLSEPSRFLQLLEQIGVKMVCTTAGSPYSTPHVQRPAYFPPSDGYRPPEDPLVGVARQLHATAELKRKHPGITFVGSGYTYLQDWLPNVAQAAVAQGWVDSIGLGRMVLSYPEMPADVIAGTTTQRKKVCRTFSDCTTAPRNGMISGCFPLDGFYKAMPEREALKALK</sequence>
<accession>A0A517NFH1</accession>